<dbReference type="RefSeq" id="WP_113875907.1">
    <property type="nucleotide sequence ID" value="NZ_QNRF01000019.1"/>
</dbReference>
<sequence length="60" mass="6733">MPIITLSAFKKYTLFVLHAVLLNSMVQGKEVTLIPNMILIPAGAYKINMNKETGDEKNLR</sequence>
<evidence type="ECO:0000313" key="2">
    <source>
        <dbReference type="Proteomes" id="UP000252086"/>
    </source>
</evidence>
<dbReference type="Proteomes" id="UP000252086">
    <property type="component" value="Unassembled WGS sequence"/>
</dbReference>
<protein>
    <submittedName>
        <fullName evidence="1">Uncharacterized protein</fullName>
    </submittedName>
</protein>
<name>A0A366CSK0_9GAMM</name>
<proteinExistence type="predicted"/>
<evidence type="ECO:0000313" key="1">
    <source>
        <dbReference type="EMBL" id="RBO78331.1"/>
    </source>
</evidence>
<comment type="caution">
    <text evidence="1">The sequence shown here is derived from an EMBL/GenBank/DDBJ whole genome shotgun (WGS) entry which is preliminary data.</text>
</comment>
<accession>A0A366CSK0</accession>
<dbReference type="AlphaFoldDB" id="A0A366CSK0"/>
<reference evidence="1 2" key="1">
    <citation type="submission" date="2018-06" db="EMBL/GenBank/DDBJ databases">
        <title>Genomic Encyclopedia of Type Strains, Phase III (KMG-III): the genomes of soil and plant-associated and newly described type strains.</title>
        <authorList>
            <person name="Whitman W."/>
        </authorList>
    </citation>
    <scope>NUCLEOTIDE SEQUENCE [LARGE SCALE GENOMIC DNA]</scope>
    <source>
        <strain evidence="1 2">CECT 7732</strain>
    </source>
</reference>
<organism evidence="1 2">
    <name type="scientific">Marinomonas aquiplantarum</name>
    <dbReference type="NCBI Taxonomy" id="491951"/>
    <lineage>
        <taxon>Bacteria</taxon>
        <taxon>Pseudomonadati</taxon>
        <taxon>Pseudomonadota</taxon>
        <taxon>Gammaproteobacteria</taxon>
        <taxon>Oceanospirillales</taxon>
        <taxon>Oceanospirillaceae</taxon>
        <taxon>Marinomonas</taxon>
    </lineage>
</organism>
<gene>
    <name evidence="1" type="ORF">DFP76_1192</name>
</gene>
<dbReference type="EMBL" id="QNRF01000019">
    <property type="protein sequence ID" value="RBO78331.1"/>
    <property type="molecule type" value="Genomic_DNA"/>
</dbReference>
<keyword evidence="2" id="KW-1185">Reference proteome</keyword>